<organism evidence="8 9">
    <name type="scientific">Lachnellula hyalina</name>
    <dbReference type="NCBI Taxonomy" id="1316788"/>
    <lineage>
        <taxon>Eukaryota</taxon>
        <taxon>Fungi</taxon>
        <taxon>Dikarya</taxon>
        <taxon>Ascomycota</taxon>
        <taxon>Pezizomycotina</taxon>
        <taxon>Leotiomycetes</taxon>
        <taxon>Helotiales</taxon>
        <taxon>Lachnaceae</taxon>
        <taxon>Lachnellula</taxon>
    </lineage>
</organism>
<feature type="region of interest" description="Disordered" evidence="7">
    <location>
        <begin position="1"/>
        <end position="34"/>
    </location>
</feature>
<evidence type="ECO:0000313" key="9">
    <source>
        <dbReference type="Proteomes" id="UP000431533"/>
    </source>
</evidence>
<dbReference type="GeneID" id="41988890"/>
<gene>
    <name evidence="8" type="primary">dctn6</name>
    <name evidence="8" type="ORF">LHYA1_G008692</name>
</gene>
<evidence type="ECO:0000256" key="7">
    <source>
        <dbReference type="SAM" id="MobiDB-lite"/>
    </source>
</evidence>
<dbReference type="SUPFAM" id="SSF51161">
    <property type="entry name" value="Trimeric LpxA-like enzymes"/>
    <property type="match status" value="1"/>
</dbReference>
<name>A0A8H8QUF0_9HELO</name>
<dbReference type="Gene3D" id="2.160.10.10">
    <property type="entry name" value="Hexapeptide repeat proteins"/>
    <property type="match status" value="1"/>
</dbReference>
<evidence type="ECO:0000256" key="2">
    <source>
        <dbReference type="ARBA" id="ARBA00007719"/>
    </source>
</evidence>
<dbReference type="EMBL" id="QGMH01000222">
    <property type="protein sequence ID" value="TVY22863.1"/>
    <property type="molecule type" value="Genomic_DNA"/>
</dbReference>
<sequence length="207" mass="21850">LTPASTTIHSSHHHKPPQPCHPNAPPPCPLPPNRPTTLAPTLIIAEHASLVGTHLIALGANTAIHPRTKLISTFASITVGSNCIISERSIVGLQSEPENDVESEGLVLEDSVVVETGAVVEARCVGTGTTVEVGARIGKGAVIGKHCKIGPLSEIGVGEEIPDFTVIFGNGMRRVDRSGVENQKLKTIARQVEVLRKLIPSNLAKFQ</sequence>
<comment type="subcellular location">
    <subcellularLocation>
        <location evidence="1">Cytoplasm</location>
        <location evidence="1">Cytoskeleton</location>
    </subcellularLocation>
</comment>
<dbReference type="InterPro" id="IPR011004">
    <property type="entry name" value="Trimer_LpxA-like_sf"/>
</dbReference>
<evidence type="ECO:0000256" key="1">
    <source>
        <dbReference type="ARBA" id="ARBA00004245"/>
    </source>
</evidence>
<comment type="caution">
    <text evidence="8">The sequence shown here is derived from an EMBL/GenBank/DDBJ whole genome shotgun (WGS) entry which is preliminary data.</text>
</comment>
<evidence type="ECO:0000256" key="6">
    <source>
        <dbReference type="ARBA" id="ARBA00034687"/>
    </source>
</evidence>
<evidence type="ECO:0000256" key="4">
    <source>
        <dbReference type="ARBA" id="ARBA00022490"/>
    </source>
</evidence>
<dbReference type="GO" id="GO:0007052">
    <property type="term" value="P:mitotic spindle organization"/>
    <property type="evidence" value="ECO:0007669"/>
    <property type="project" value="TreeGrafter"/>
</dbReference>
<dbReference type="PANTHER" id="PTHR13072">
    <property type="entry name" value="DYNACTIN 6"/>
    <property type="match status" value="1"/>
</dbReference>
<accession>A0A8H8QUF0</accession>
<dbReference type="AlphaFoldDB" id="A0A8H8QUF0"/>
<proteinExistence type="inferred from homology"/>
<dbReference type="OrthoDB" id="2355at2759"/>
<keyword evidence="9" id="KW-1185">Reference proteome</keyword>
<feature type="non-terminal residue" evidence="8">
    <location>
        <position position="207"/>
    </location>
</feature>
<evidence type="ECO:0000313" key="8">
    <source>
        <dbReference type="EMBL" id="TVY22863.1"/>
    </source>
</evidence>
<evidence type="ECO:0000256" key="5">
    <source>
        <dbReference type="ARBA" id="ARBA00023212"/>
    </source>
</evidence>
<dbReference type="RefSeq" id="XP_031001651.1">
    <property type="nucleotide sequence ID" value="XM_031153612.1"/>
</dbReference>
<keyword evidence="5" id="KW-0206">Cytoskeleton</keyword>
<evidence type="ECO:0000256" key="3">
    <source>
        <dbReference type="ARBA" id="ARBA00016573"/>
    </source>
</evidence>
<dbReference type="GO" id="GO:0070840">
    <property type="term" value="F:dynein complex binding"/>
    <property type="evidence" value="ECO:0007669"/>
    <property type="project" value="TreeGrafter"/>
</dbReference>
<feature type="compositionally biased region" description="Pro residues" evidence="7">
    <location>
        <begin position="17"/>
        <end position="34"/>
    </location>
</feature>
<dbReference type="GO" id="GO:0005869">
    <property type="term" value="C:dynactin complex"/>
    <property type="evidence" value="ECO:0007669"/>
    <property type="project" value="InterPro"/>
</dbReference>
<comment type="similarity">
    <text evidence="2">Belongs to the dynactin subunits 5/6 family. Dynactin subunit 6 subfamily.</text>
</comment>
<protein>
    <recommendedName>
        <fullName evidence="3">Dynactin subunit 6</fullName>
    </recommendedName>
</protein>
<comment type="function">
    <text evidence="6">Part of the dynactin complex that activates the molecular motor dynein for ultra-processive transport along microtubules.</text>
</comment>
<dbReference type="PANTHER" id="PTHR13072:SF0">
    <property type="entry name" value="DYNACTIN SUBUNIT 6"/>
    <property type="match status" value="1"/>
</dbReference>
<keyword evidence="4" id="KW-0963">Cytoplasm</keyword>
<reference evidence="8 9" key="1">
    <citation type="submission" date="2018-05" db="EMBL/GenBank/DDBJ databases">
        <title>Genome sequencing and assembly of the regulated plant pathogen Lachnellula willkommii and related sister species for the development of diagnostic species identification markers.</title>
        <authorList>
            <person name="Giroux E."/>
            <person name="Bilodeau G."/>
        </authorList>
    </citation>
    <scope>NUCLEOTIDE SEQUENCE [LARGE SCALE GENOMIC DNA]</scope>
    <source>
        <strain evidence="8 9">CBS 185.66</strain>
    </source>
</reference>
<dbReference type="Proteomes" id="UP000431533">
    <property type="component" value="Unassembled WGS sequence"/>
</dbReference>
<dbReference type="InterPro" id="IPR027777">
    <property type="entry name" value="DCTN6"/>
</dbReference>